<dbReference type="RefSeq" id="WP_146442486.1">
    <property type="nucleotide sequence ID" value="NZ_SJPR01000001.1"/>
</dbReference>
<feature type="region of interest" description="Disordered" evidence="1">
    <location>
        <begin position="24"/>
        <end position="44"/>
    </location>
</feature>
<dbReference type="InterPro" id="IPR000866">
    <property type="entry name" value="AhpC/TSA"/>
</dbReference>
<gene>
    <name evidence="3" type="ORF">Pla108_05070</name>
</gene>
<dbReference type="CDD" id="cd02966">
    <property type="entry name" value="TlpA_like_family"/>
    <property type="match status" value="1"/>
</dbReference>
<proteinExistence type="predicted"/>
<feature type="domain" description="Thioredoxin" evidence="2">
    <location>
        <begin position="28"/>
        <end position="235"/>
    </location>
</feature>
<dbReference type="InterPro" id="IPR050553">
    <property type="entry name" value="Thioredoxin_ResA/DsbE_sf"/>
</dbReference>
<sequence>MAFLRERRLVAAVALLACCSADPAPGQTGSGAERPEQKFTLPSDPRLWHNSPPLSMESLAGKGVVFYFFEEECPRCAANWPNLQGLSKQYEGKPVLFIGVNSGSDPRVLKRYLAQNRVGWPIIHDYDRSLETAMGVPKLSLQGEVFAVRYVAGDGSMGNGQGADFAGTAESALRGAEWRVDPKTVPPKLLSAWRAIELGDFAAAARPVYQAADSKDDDLKAGGDRLLEAVQAEVTEAAESAQESLSEGDEWAAYKGLEGIGHQFAGYEFDLVERAKTKAKELAKSDAVKDQLAASRLLDKAMATASRGGSGAMNRAKGLLKRVVEDYPSTESAGKAQELLATVDAAR</sequence>
<dbReference type="EMBL" id="SJPR01000001">
    <property type="protein sequence ID" value="TWT99564.1"/>
    <property type="molecule type" value="Genomic_DNA"/>
</dbReference>
<dbReference type="SUPFAM" id="SSF52833">
    <property type="entry name" value="Thioredoxin-like"/>
    <property type="match status" value="1"/>
</dbReference>
<dbReference type="InterPro" id="IPR036249">
    <property type="entry name" value="Thioredoxin-like_sf"/>
</dbReference>
<evidence type="ECO:0000313" key="3">
    <source>
        <dbReference type="EMBL" id="TWT99564.1"/>
    </source>
</evidence>
<dbReference type="PROSITE" id="PS51352">
    <property type="entry name" value="THIOREDOXIN_2"/>
    <property type="match status" value="1"/>
</dbReference>
<evidence type="ECO:0000256" key="1">
    <source>
        <dbReference type="SAM" id="MobiDB-lite"/>
    </source>
</evidence>
<organism evidence="3 4">
    <name type="scientific">Botrimarina colliarenosi</name>
    <dbReference type="NCBI Taxonomy" id="2528001"/>
    <lineage>
        <taxon>Bacteria</taxon>
        <taxon>Pseudomonadati</taxon>
        <taxon>Planctomycetota</taxon>
        <taxon>Planctomycetia</taxon>
        <taxon>Pirellulales</taxon>
        <taxon>Lacipirellulaceae</taxon>
        <taxon>Botrimarina</taxon>
    </lineage>
</organism>
<evidence type="ECO:0000259" key="2">
    <source>
        <dbReference type="PROSITE" id="PS51352"/>
    </source>
</evidence>
<reference evidence="3 4" key="1">
    <citation type="submission" date="2019-02" db="EMBL/GenBank/DDBJ databases">
        <title>Deep-cultivation of Planctomycetes and their phenomic and genomic characterization uncovers novel biology.</title>
        <authorList>
            <person name="Wiegand S."/>
            <person name="Jogler M."/>
            <person name="Boedeker C."/>
            <person name="Pinto D."/>
            <person name="Vollmers J."/>
            <person name="Rivas-Marin E."/>
            <person name="Kohn T."/>
            <person name="Peeters S.H."/>
            <person name="Heuer A."/>
            <person name="Rast P."/>
            <person name="Oberbeckmann S."/>
            <person name="Bunk B."/>
            <person name="Jeske O."/>
            <person name="Meyerdierks A."/>
            <person name="Storesund J.E."/>
            <person name="Kallscheuer N."/>
            <person name="Luecker S."/>
            <person name="Lage O.M."/>
            <person name="Pohl T."/>
            <person name="Merkel B.J."/>
            <person name="Hornburger P."/>
            <person name="Mueller R.-W."/>
            <person name="Bruemmer F."/>
            <person name="Labrenz M."/>
            <person name="Spormann A.M."/>
            <person name="Op Den Camp H."/>
            <person name="Overmann J."/>
            <person name="Amann R."/>
            <person name="Jetten M.S.M."/>
            <person name="Mascher T."/>
            <person name="Medema M.H."/>
            <person name="Devos D.P."/>
            <person name="Kaster A.-K."/>
            <person name="Ovreas L."/>
            <person name="Rohde M."/>
            <person name="Galperin M.Y."/>
            <person name="Jogler C."/>
        </authorList>
    </citation>
    <scope>NUCLEOTIDE SEQUENCE [LARGE SCALE GENOMIC DNA]</scope>
    <source>
        <strain evidence="3 4">Pla108</strain>
    </source>
</reference>
<dbReference type="GO" id="GO:0016491">
    <property type="term" value="F:oxidoreductase activity"/>
    <property type="evidence" value="ECO:0007669"/>
    <property type="project" value="InterPro"/>
</dbReference>
<dbReference type="PANTHER" id="PTHR42852:SF13">
    <property type="entry name" value="PROTEIN DIPZ"/>
    <property type="match status" value="1"/>
</dbReference>
<name>A0A5C6AHT7_9BACT</name>
<dbReference type="PANTHER" id="PTHR42852">
    <property type="entry name" value="THIOL:DISULFIDE INTERCHANGE PROTEIN DSBE"/>
    <property type="match status" value="1"/>
</dbReference>
<evidence type="ECO:0000313" key="4">
    <source>
        <dbReference type="Proteomes" id="UP000317421"/>
    </source>
</evidence>
<comment type="caution">
    <text evidence="3">The sequence shown here is derived from an EMBL/GenBank/DDBJ whole genome shotgun (WGS) entry which is preliminary data.</text>
</comment>
<dbReference type="AlphaFoldDB" id="A0A5C6AHT7"/>
<keyword evidence="4" id="KW-1185">Reference proteome</keyword>
<dbReference type="GO" id="GO:0016209">
    <property type="term" value="F:antioxidant activity"/>
    <property type="evidence" value="ECO:0007669"/>
    <property type="project" value="InterPro"/>
</dbReference>
<dbReference type="Gene3D" id="3.40.30.10">
    <property type="entry name" value="Glutaredoxin"/>
    <property type="match status" value="1"/>
</dbReference>
<dbReference type="Pfam" id="PF00578">
    <property type="entry name" value="AhpC-TSA"/>
    <property type="match status" value="1"/>
</dbReference>
<dbReference type="Proteomes" id="UP000317421">
    <property type="component" value="Unassembled WGS sequence"/>
</dbReference>
<dbReference type="InterPro" id="IPR013766">
    <property type="entry name" value="Thioredoxin_domain"/>
</dbReference>
<accession>A0A5C6AHT7</accession>
<protein>
    <submittedName>
        <fullName evidence="3">Thiol-disulfide oxidoreductase</fullName>
    </submittedName>
</protein>
<dbReference type="OrthoDB" id="209808at2"/>